<feature type="compositionally biased region" description="Polar residues" evidence="1">
    <location>
        <begin position="273"/>
        <end position="302"/>
    </location>
</feature>
<gene>
    <name evidence="2" type="ORF">BT63DRAFT_287202</name>
</gene>
<reference evidence="2" key="1">
    <citation type="journal article" date="2020" name="Stud. Mycol.">
        <title>101 Dothideomycetes genomes: a test case for predicting lifestyles and emergence of pathogens.</title>
        <authorList>
            <person name="Haridas S."/>
            <person name="Albert R."/>
            <person name="Binder M."/>
            <person name="Bloem J."/>
            <person name="Labutti K."/>
            <person name="Salamov A."/>
            <person name="Andreopoulos B."/>
            <person name="Baker S."/>
            <person name="Barry K."/>
            <person name="Bills G."/>
            <person name="Bluhm B."/>
            <person name="Cannon C."/>
            <person name="Castanera R."/>
            <person name="Culley D."/>
            <person name="Daum C."/>
            <person name="Ezra D."/>
            <person name="Gonzalez J."/>
            <person name="Henrissat B."/>
            <person name="Kuo A."/>
            <person name="Liang C."/>
            <person name="Lipzen A."/>
            <person name="Lutzoni F."/>
            <person name="Magnuson J."/>
            <person name="Mondo S."/>
            <person name="Nolan M."/>
            <person name="Ohm R."/>
            <person name="Pangilinan J."/>
            <person name="Park H.-J."/>
            <person name="Ramirez L."/>
            <person name="Alfaro M."/>
            <person name="Sun H."/>
            <person name="Tritt A."/>
            <person name="Yoshinaga Y."/>
            <person name="Zwiers L.-H."/>
            <person name="Turgeon B."/>
            <person name="Goodwin S."/>
            <person name="Spatafora J."/>
            <person name="Crous P."/>
            <person name="Grigoriev I."/>
        </authorList>
    </citation>
    <scope>NUCLEOTIDE SEQUENCE</scope>
    <source>
        <strain evidence="2">CBS 115976</strain>
    </source>
</reference>
<dbReference type="EMBL" id="MU004236">
    <property type="protein sequence ID" value="KAF2668861.1"/>
    <property type="molecule type" value="Genomic_DNA"/>
</dbReference>
<accession>A0A6A6UB94</accession>
<feature type="region of interest" description="Disordered" evidence="1">
    <location>
        <begin position="273"/>
        <end position="349"/>
    </location>
</feature>
<dbReference type="OrthoDB" id="3796682at2759"/>
<protein>
    <recommendedName>
        <fullName evidence="4">HNH nuclease domain-containing protein</fullName>
    </recommendedName>
</protein>
<keyword evidence="3" id="KW-1185">Reference proteome</keyword>
<sequence length="349" mass="39493">MNIRIPAREQLFQGVGKTPLLIIRHAYAKSGDGEPRVLFELPIWENNEKFHHATALIMCGIVTQNSWKTGHFKRGGQLIPQCNGLKPGTIDYFIGNTNYDVTRNFDSWRAPSLEQLPFDFKNFDMPPPIAFPIDVLNNISRLYSCRLTGEYEGCVETYLVPGNENSQNCLMLRQDFATLLRLGVWMPAIKKSTLVAHVLSQVSTPNLEHRDTTDQRMRTCISYTFVNRWHNRAMMSLHGVDKTLLFARMGMCIFSHLRYWDDDDTLAEKSTITESVETPITASQMEGQGTTSREDTVMNTDDGTGESLTDEEYEMDISKYINSDGSLNISPPSDDDFDENGRTSAGHNA</sequence>
<dbReference type="AlphaFoldDB" id="A0A6A6UB94"/>
<proteinExistence type="predicted"/>
<evidence type="ECO:0000256" key="1">
    <source>
        <dbReference type="SAM" id="MobiDB-lite"/>
    </source>
</evidence>
<evidence type="ECO:0008006" key="4">
    <source>
        <dbReference type="Google" id="ProtNLM"/>
    </source>
</evidence>
<evidence type="ECO:0000313" key="3">
    <source>
        <dbReference type="Proteomes" id="UP000799302"/>
    </source>
</evidence>
<organism evidence="2 3">
    <name type="scientific">Microthyrium microscopicum</name>
    <dbReference type="NCBI Taxonomy" id="703497"/>
    <lineage>
        <taxon>Eukaryota</taxon>
        <taxon>Fungi</taxon>
        <taxon>Dikarya</taxon>
        <taxon>Ascomycota</taxon>
        <taxon>Pezizomycotina</taxon>
        <taxon>Dothideomycetes</taxon>
        <taxon>Dothideomycetes incertae sedis</taxon>
        <taxon>Microthyriales</taxon>
        <taxon>Microthyriaceae</taxon>
        <taxon>Microthyrium</taxon>
    </lineage>
</organism>
<feature type="compositionally biased region" description="Polar residues" evidence="1">
    <location>
        <begin position="320"/>
        <end position="331"/>
    </location>
</feature>
<evidence type="ECO:0000313" key="2">
    <source>
        <dbReference type="EMBL" id="KAF2668861.1"/>
    </source>
</evidence>
<name>A0A6A6UB94_9PEZI</name>
<dbReference type="Proteomes" id="UP000799302">
    <property type="component" value="Unassembled WGS sequence"/>
</dbReference>